<dbReference type="OrthoDB" id="6708108at2"/>
<evidence type="ECO:0000313" key="1">
    <source>
        <dbReference type="EMBL" id="QCF28097.1"/>
    </source>
</evidence>
<keyword evidence="1" id="KW-0614">Plasmid</keyword>
<dbReference type="RefSeq" id="WP_136550770.1">
    <property type="nucleotide sequence ID" value="NZ_CP031094.1"/>
</dbReference>
<accession>A0A4P7XNR6</accession>
<organism evidence="1 2">
    <name type="scientific">Hydrocarboniclastica marina</name>
    <dbReference type="NCBI Taxonomy" id="2259620"/>
    <lineage>
        <taxon>Bacteria</taxon>
        <taxon>Pseudomonadati</taxon>
        <taxon>Pseudomonadota</taxon>
        <taxon>Gammaproteobacteria</taxon>
        <taxon>Alteromonadales</taxon>
        <taxon>Alteromonadaceae</taxon>
        <taxon>Hydrocarboniclastica</taxon>
    </lineage>
</organism>
<gene>
    <name evidence="1" type="ORF">soil367_18665</name>
</gene>
<dbReference type="GeneID" id="40106913"/>
<keyword evidence="2" id="KW-1185">Reference proteome</keyword>
<dbReference type="Proteomes" id="UP000298049">
    <property type="component" value="Plasmid psoil36-7"/>
</dbReference>
<protein>
    <submittedName>
        <fullName evidence="1">Uncharacterized protein</fullName>
    </submittedName>
</protein>
<evidence type="ECO:0000313" key="2">
    <source>
        <dbReference type="Proteomes" id="UP000298049"/>
    </source>
</evidence>
<proteinExistence type="predicted"/>
<dbReference type="AlphaFoldDB" id="A0A4P7XNR6"/>
<reference evidence="1 2" key="1">
    <citation type="submission" date="2018-07" db="EMBL/GenBank/DDBJ databases">
        <title>Marsedoiliclastica nanhaica gen. nov. sp. nov., a novel marine hydrocarbonoclastic bacterium isolated from an in-situ enriched hydrocarbon-degrading consortium in deep-sea sediment.</title>
        <authorList>
            <person name="Dong C."/>
            <person name="Ma T."/>
            <person name="Liu R."/>
            <person name="Shao Z."/>
        </authorList>
    </citation>
    <scope>NUCLEOTIDE SEQUENCE [LARGE SCALE GENOMIC DNA]</scope>
    <source>
        <strain evidence="2">soil36-7</strain>
        <plasmid evidence="1 2">psoil36-7</plasmid>
    </source>
</reference>
<sequence>MGVPLDAVLCGFVVHLPDSDEFLAMANESESVSAKAWVKTPERAYHYGHPEEAREAIRGYGKAEAVVCAVFDINDSLAVWEME</sequence>
<name>A0A4P7XNR6_9ALTE</name>
<geneLocation type="plasmid" evidence="1 2">
    <name>psoil36-7</name>
</geneLocation>
<dbReference type="EMBL" id="CP031094">
    <property type="protein sequence ID" value="QCF28097.1"/>
    <property type="molecule type" value="Genomic_DNA"/>
</dbReference>
<dbReference type="KEGG" id="hmi:soil367_18665"/>